<name>A0A7S4I492_9STRA</name>
<reference evidence="1" key="1">
    <citation type="submission" date="2021-01" db="EMBL/GenBank/DDBJ databases">
        <authorList>
            <person name="Corre E."/>
            <person name="Pelletier E."/>
            <person name="Niang G."/>
            <person name="Scheremetjew M."/>
            <person name="Finn R."/>
            <person name="Kale V."/>
            <person name="Holt S."/>
            <person name="Cochrane G."/>
            <person name="Meng A."/>
            <person name="Brown T."/>
            <person name="Cohen L."/>
        </authorList>
    </citation>
    <scope>NUCLEOTIDE SEQUENCE</scope>
    <source>
        <strain evidence="1">Isolate 1302-5</strain>
    </source>
</reference>
<sequence>MSIMTQFSSSLLGPARIPVVKARWIQSLKAPSNNITRFFSSKIGSDNKESLKESPNIPYEIGYHKSDGRFVNGKPSLEYVKAMPSSFSSMRHEQILQLSAEGIPEACKEALIRNIMGVESIDYERAELELEKIAKSNRKNVFLHHIPHKVGLFGAISAGVVSFPLVFHLGTVQAFNEMFVTADVPEAKDIETWLEVGSWSWAWMEPLIGQASFFLLTMQFARAQIQNIGVMPYSDYIRDMRARRLVKLYPNYNPAFVTAFSMSDRHVYKSHKNALWAD</sequence>
<organism evidence="1">
    <name type="scientific">Odontella aurita</name>
    <dbReference type="NCBI Taxonomy" id="265563"/>
    <lineage>
        <taxon>Eukaryota</taxon>
        <taxon>Sar</taxon>
        <taxon>Stramenopiles</taxon>
        <taxon>Ochrophyta</taxon>
        <taxon>Bacillariophyta</taxon>
        <taxon>Mediophyceae</taxon>
        <taxon>Biddulphiophycidae</taxon>
        <taxon>Eupodiscales</taxon>
        <taxon>Odontellaceae</taxon>
        <taxon>Odontella</taxon>
    </lineage>
</organism>
<proteinExistence type="predicted"/>
<protein>
    <submittedName>
        <fullName evidence="1">Uncharacterized protein</fullName>
    </submittedName>
</protein>
<accession>A0A7S4I492</accession>
<gene>
    <name evidence="1" type="ORF">OAUR00152_LOCUS7272</name>
</gene>
<dbReference type="AlphaFoldDB" id="A0A7S4I492"/>
<dbReference type="EMBL" id="HBKQ01010829">
    <property type="protein sequence ID" value="CAE2218157.1"/>
    <property type="molecule type" value="Transcribed_RNA"/>
</dbReference>
<evidence type="ECO:0000313" key="1">
    <source>
        <dbReference type="EMBL" id="CAE2218157.1"/>
    </source>
</evidence>